<evidence type="ECO:0000313" key="1">
    <source>
        <dbReference type="EMBL" id="KAK5834747.1"/>
    </source>
</evidence>
<accession>A0ABR0Q681</accession>
<name>A0ABR0Q681_GOSAR</name>
<gene>
    <name evidence="1" type="ORF">PVK06_010423</name>
</gene>
<dbReference type="Proteomes" id="UP001358586">
    <property type="component" value="Chromosome 4"/>
</dbReference>
<keyword evidence="2" id="KW-1185">Reference proteome</keyword>
<reference evidence="1 2" key="1">
    <citation type="submission" date="2023-03" db="EMBL/GenBank/DDBJ databases">
        <title>WGS of Gossypium arboreum.</title>
        <authorList>
            <person name="Yu D."/>
        </authorList>
    </citation>
    <scope>NUCLEOTIDE SEQUENCE [LARGE SCALE GENOMIC DNA]</scope>
    <source>
        <tissue evidence="1">Leaf</tissue>
    </source>
</reference>
<proteinExistence type="predicted"/>
<dbReference type="EMBL" id="JARKNE010000004">
    <property type="protein sequence ID" value="KAK5834747.1"/>
    <property type="molecule type" value="Genomic_DNA"/>
</dbReference>
<evidence type="ECO:0000313" key="2">
    <source>
        <dbReference type="Proteomes" id="UP001358586"/>
    </source>
</evidence>
<protein>
    <submittedName>
        <fullName evidence="1">Uncharacterized protein</fullName>
    </submittedName>
</protein>
<comment type="caution">
    <text evidence="1">The sequence shown here is derived from an EMBL/GenBank/DDBJ whole genome shotgun (WGS) entry which is preliminary data.</text>
</comment>
<organism evidence="1 2">
    <name type="scientific">Gossypium arboreum</name>
    <name type="common">Tree cotton</name>
    <name type="synonym">Gossypium nanking</name>
    <dbReference type="NCBI Taxonomy" id="29729"/>
    <lineage>
        <taxon>Eukaryota</taxon>
        <taxon>Viridiplantae</taxon>
        <taxon>Streptophyta</taxon>
        <taxon>Embryophyta</taxon>
        <taxon>Tracheophyta</taxon>
        <taxon>Spermatophyta</taxon>
        <taxon>Magnoliopsida</taxon>
        <taxon>eudicotyledons</taxon>
        <taxon>Gunneridae</taxon>
        <taxon>Pentapetalae</taxon>
        <taxon>rosids</taxon>
        <taxon>malvids</taxon>
        <taxon>Malvales</taxon>
        <taxon>Malvaceae</taxon>
        <taxon>Malvoideae</taxon>
        <taxon>Gossypium</taxon>
    </lineage>
</organism>
<sequence length="61" mass="6668">MQLCLPAECSHNFQAILRSQLLFESPSTPKLLNSSSSLAEDASKMVSEVAAAACRLWSIER</sequence>